<dbReference type="OrthoDB" id="20734at2759"/>
<comment type="subcellular location">
    <subcellularLocation>
        <location evidence="1">Mitochondrion</location>
    </subcellularLocation>
</comment>
<evidence type="ECO:0008006" key="5">
    <source>
        <dbReference type="Google" id="ProtNLM"/>
    </source>
</evidence>
<proteinExistence type="predicted"/>
<dbReference type="GeneID" id="27686241"/>
<evidence type="ECO:0000313" key="3">
    <source>
        <dbReference type="EMBL" id="KND02182.1"/>
    </source>
</evidence>
<dbReference type="Pfam" id="PF10356">
    <property type="entry name" value="RRG7"/>
    <property type="match status" value="2"/>
</dbReference>
<evidence type="ECO:0000256" key="2">
    <source>
        <dbReference type="ARBA" id="ARBA00023128"/>
    </source>
</evidence>
<dbReference type="GO" id="GO:0005739">
    <property type="term" value="C:mitochondrion"/>
    <property type="evidence" value="ECO:0007669"/>
    <property type="project" value="UniProtKB-SubCell"/>
</dbReference>
<dbReference type="InterPro" id="IPR011856">
    <property type="entry name" value="tRNA_endonuc-like_dom_sf"/>
</dbReference>
<keyword evidence="2" id="KW-0496">Mitochondrion</keyword>
<accession>A0A0L0HM65</accession>
<dbReference type="eggNOG" id="ENOG502S6ZS">
    <property type="taxonomic scope" value="Eukaryota"/>
</dbReference>
<keyword evidence="4" id="KW-1185">Reference proteome</keyword>
<name>A0A0L0HM65_SPIPD</name>
<gene>
    <name evidence="3" type="ORF">SPPG_02671</name>
</gene>
<dbReference type="RefSeq" id="XP_016610221.1">
    <property type="nucleotide sequence ID" value="XM_016750956.1"/>
</dbReference>
<dbReference type="GO" id="GO:0003676">
    <property type="term" value="F:nucleic acid binding"/>
    <property type="evidence" value="ECO:0007669"/>
    <property type="project" value="InterPro"/>
</dbReference>
<dbReference type="InterPro" id="IPR018828">
    <property type="entry name" value="RRG7"/>
</dbReference>
<dbReference type="Proteomes" id="UP000053201">
    <property type="component" value="Unassembled WGS sequence"/>
</dbReference>
<evidence type="ECO:0000256" key="1">
    <source>
        <dbReference type="ARBA" id="ARBA00004173"/>
    </source>
</evidence>
<dbReference type="VEuPathDB" id="FungiDB:SPPG_02671"/>
<dbReference type="AlphaFoldDB" id="A0A0L0HM65"/>
<organism evidence="3 4">
    <name type="scientific">Spizellomyces punctatus (strain DAOM BR117)</name>
    <dbReference type="NCBI Taxonomy" id="645134"/>
    <lineage>
        <taxon>Eukaryota</taxon>
        <taxon>Fungi</taxon>
        <taxon>Fungi incertae sedis</taxon>
        <taxon>Chytridiomycota</taxon>
        <taxon>Chytridiomycota incertae sedis</taxon>
        <taxon>Chytridiomycetes</taxon>
        <taxon>Spizellomycetales</taxon>
        <taxon>Spizellomycetaceae</taxon>
        <taxon>Spizellomyces</taxon>
    </lineage>
</organism>
<dbReference type="PANTHER" id="PTHR28133:SF1">
    <property type="entry name" value="REQUIRED FOR RESPIRATORY GROWTH PROTEIN 7, MITOCHONDRIAL"/>
    <property type="match status" value="1"/>
</dbReference>
<protein>
    <recommendedName>
        <fullName evidence="5">Restriction endonuclease type IV Mrr domain-containing protein</fullName>
    </recommendedName>
</protein>
<sequence length="213" mass="23803">MWAPLRVRLAFTSHRLVRDRTVLRSYGHTSTESLTPNVARLPSTVDVGTRFEEDTLRCLSRYGIDLRRVGGADDKGVDLRGRWRLPKEGGVDPALSSPGHHGGFLEFPIIVQCKKERTKLGPKYFRELEGTLARESPNTIALLASSEGFSTKAVDLLFASRVPLALAVINSDRICVRLALNRALQELVPGLMVYKNQSNELTVWYRNKSLTSI</sequence>
<evidence type="ECO:0000313" key="4">
    <source>
        <dbReference type="Proteomes" id="UP000053201"/>
    </source>
</evidence>
<dbReference type="EMBL" id="KQ257453">
    <property type="protein sequence ID" value="KND02182.1"/>
    <property type="molecule type" value="Genomic_DNA"/>
</dbReference>
<dbReference type="OMA" id="QGTLFEY"/>
<reference evidence="3 4" key="1">
    <citation type="submission" date="2009-08" db="EMBL/GenBank/DDBJ databases">
        <title>The Genome Sequence of Spizellomyces punctatus strain DAOM BR117.</title>
        <authorList>
            <consortium name="The Broad Institute Genome Sequencing Platform"/>
            <person name="Russ C."/>
            <person name="Cuomo C."/>
            <person name="Shea T."/>
            <person name="Young S.K."/>
            <person name="Zeng Q."/>
            <person name="Koehrsen M."/>
            <person name="Haas B."/>
            <person name="Borodovsky M."/>
            <person name="Guigo R."/>
            <person name="Alvarado L."/>
            <person name="Berlin A."/>
            <person name="Bochicchio J."/>
            <person name="Borenstein D."/>
            <person name="Chapman S."/>
            <person name="Chen Z."/>
            <person name="Engels R."/>
            <person name="Freedman E."/>
            <person name="Gellesch M."/>
            <person name="Goldberg J."/>
            <person name="Griggs A."/>
            <person name="Gujja S."/>
            <person name="Heiman D."/>
            <person name="Hepburn T."/>
            <person name="Howarth C."/>
            <person name="Jen D."/>
            <person name="Larson L."/>
            <person name="Lewis B."/>
            <person name="Mehta T."/>
            <person name="Park D."/>
            <person name="Pearson M."/>
            <person name="Roberts A."/>
            <person name="Saif S."/>
            <person name="Shenoy N."/>
            <person name="Sisk P."/>
            <person name="Stolte C."/>
            <person name="Sykes S."/>
            <person name="Thomson T."/>
            <person name="Walk T."/>
            <person name="White J."/>
            <person name="Yandava C."/>
            <person name="Burger G."/>
            <person name="Gray M.W."/>
            <person name="Holland P.W.H."/>
            <person name="King N."/>
            <person name="Lang F.B.F."/>
            <person name="Roger A.J."/>
            <person name="Ruiz-Trillo I."/>
            <person name="Lander E."/>
            <person name="Nusbaum C."/>
        </authorList>
    </citation>
    <scope>NUCLEOTIDE SEQUENCE [LARGE SCALE GENOMIC DNA]</scope>
    <source>
        <strain evidence="3 4">DAOM BR117</strain>
    </source>
</reference>
<dbReference type="Gene3D" id="3.40.1350.10">
    <property type="match status" value="1"/>
</dbReference>
<dbReference type="InParanoid" id="A0A0L0HM65"/>
<dbReference type="PANTHER" id="PTHR28133">
    <property type="entry name" value="REQUIRED FOR RESPIRATORY GROWTH PROTEIN 7, MITOCHONDRIAL"/>
    <property type="match status" value="1"/>
</dbReference>